<dbReference type="InterPro" id="IPR008969">
    <property type="entry name" value="CarboxyPept-like_regulatory"/>
</dbReference>
<evidence type="ECO:0000259" key="1">
    <source>
        <dbReference type="Pfam" id="PF14905"/>
    </source>
</evidence>
<dbReference type="AlphaFoldDB" id="A0A1M7BV54"/>
<evidence type="ECO:0000313" key="3">
    <source>
        <dbReference type="Proteomes" id="UP000184420"/>
    </source>
</evidence>
<dbReference type="Gene3D" id="2.60.40.1120">
    <property type="entry name" value="Carboxypeptidase-like, regulatory domain"/>
    <property type="match status" value="1"/>
</dbReference>
<feature type="domain" description="Outer membrane protein beta-barrel" evidence="1">
    <location>
        <begin position="730"/>
        <end position="872"/>
    </location>
</feature>
<dbReference type="Pfam" id="PF14905">
    <property type="entry name" value="OMP_b-brl_3"/>
    <property type="match status" value="1"/>
</dbReference>
<dbReference type="STRING" id="1419482.SAMN05444266_10483"/>
<keyword evidence="3" id="KW-1185">Reference proteome</keyword>
<gene>
    <name evidence="2" type="ORF">SAMN05444266_10483</name>
</gene>
<dbReference type="Proteomes" id="UP000184420">
    <property type="component" value="Unassembled WGS sequence"/>
</dbReference>
<name>A0A1M7BV54_9BACT</name>
<dbReference type="EMBL" id="FRBL01000004">
    <property type="protein sequence ID" value="SHL58793.1"/>
    <property type="molecule type" value="Genomic_DNA"/>
</dbReference>
<protein>
    <submittedName>
        <fullName evidence="2">CarboxypepD_reg-like domain-containing protein</fullName>
    </submittedName>
</protein>
<dbReference type="SUPFAM" id="SSF49464">
    <property type="entry name" value="Carboxypeptidase regulatory domain-like"/>
    <property type="match status" value="1"/>
</dbReference>
<dbReference type="Pfam" id="PF13715">
    <property type="entry name" value="CarbopepD_reg_2"/>
    <property type="match status" value="1"/>
</dbReference>
<sequence>MKWISFATALFIILYITPLFAQVRPTYVIKGQVKDSITRKPIAEGLIVISNARSSKNLSTDKNGSFSATSQPGNMTIVISQYGYHNKYLQVLVRDSITDLGIIQLRSLSINLNEFTVKGQPVIAKVSKDTTEFNSSSFEVNENALLEELLKNLPGLEISSDGSISYNGEKIEKILIDGQEYFGSNILMALKNISADLIDKLQIITSDNQGMGVGNNIEKVKVLNLTIKESQRDKFSGNIQLGYGSSDKYIGSLTLNRFSSQKQLSIIANMDNINGIQDGKPKISSGFNKSSEIGLNYNYIINPKNNLSTNVLYSGLSGYNTSATRREFINTTPSGLSLQNNETNANTKSINIDIKHQLKMDSLNQVTQRISFKNTNRTTTNSSNYSNQFPSSSIDITGRAYNKSLSNNTSISYSNEFIHRINNSKGAFSQTINAGINNSRDKMDYLSDYKQKYDDSTVSTLLDNYNPISGRTTNISGITGLAYLFNSTLSLFGLNSISYISSIDKNQVYARDPVTQGKMSLIDSLNNDWNYKLIQNSLTMGLNVRSKKFDGSIYANWQIRQQEVLPTNSSVAEINWNYIYPRIDLTYRFKPSSTLAYSLYYDAAAISPALLITTRNFQNPLIVQSGNSALKNPIKRNMTVRFSNLNPKTLSNFSSTVMFSNTNQKIVQNTFFDSLGRQILTPINLDHSRMLSWGTTYSKPFFKRRLAINLSNNVLYANDPVSVSGILGTSESLSITPRVSINYTKKELIDIQSSFSANRTYSTYNLGTVTKNEVTSFNMNLEVTGYLPLGFIAGVKYNKVVTSGLSAGFNRSVDLLNVFLSKRLLKNKMEIKAQGFDILNNNNSFSRTFTPTYFEDTQSTVLQRFFMGSIVYYIK</sequence>
<proteinExistence type="predicted"/>
<dbReference type="InterPro" id="IPR041700">
    <property type="entry name" value="OMP_b-brl_3"/>
</dbReference>
<organism evidence="2 3">
    <name type="scientific">Chitinophaga jiangningensis</name>
    <dbReference type="NCBI Taxonomy" id="1419482"/>
    <lineage>
        <taxon>Bacteria</taxon>
        <taxon>Pseudomonadati</taxon>
        <taxon>Bacteroidota</taxon>
        <taxon>Chitinophagia</taxon>
        <taxon>Chitinophagales</taxon>
        <taxon>Chitinophagaceae</taxon>
        <taxon>Chitinophaga</taxon>
    </lineage>
</organism>
<reference evidence="2 3" key="1">
    <citation type="submission" date="2016-11" db="EMBL/GenBank/DDBJ databases">
        <authorList>
            <person name="Jaros S."/>
            <person name="Januszkiewicz K."/>
            <person name="Wedrychowicz H."/>
        </authorList>
    </citation>
    <scope>NUCLEOTIDE SEQUENCE [LARGE SCALE GENOMIC DNA]</scope>
    <source>
        <strain evidence="2 3">DSM 27406</strain>
    </source>
</reference>
<accession>A0A1M7BV54</accession>
<dbReference type="SUPFAM" id="SSF56935">
    <property type="entry name" value="Porins"/>
    <property type="match status" value="1"/>
</dbReference>
<evidence type="ECO:0000313" key="2">
    <source>
        <dbReference type="EMBL" id="SHL58793.1"/>
    </source>
</evidence>